<dbReference type="EMBL" id="CDMK01000001">
    <property type="protein sequence ID" value="CRI34421.1"/>
    <property type="molecule type" value="Genomic_DNA"/>
</dbReference>
<reference evidence="3" key="1">
    <citation type="submission" date="2014-12" db="EMBL/GenBank/DDBJ databases">
        <authorList>
            <person name="Smet A."/>
        </authorList>
    </citation>
    <scope>NUCLEOTIDE SEQUENCE [LARGE SCALE GENOMIC DNA]</scope>
</reference>
<gene>
    <name evidence="2" type="ORF">HHE01_12670</name>
</gene>
<protein>
    <submittedName>
        <fullName evidence="2">Uncharacterized protein</fullName>
    </submittedName>
</protein>
<keyword evidence="1" id="KW-0812">Transmembrane</keyword>
<sequence length="37" mass="4499">MEMISDFIIERVRCIFRCILFVFGRCVWGVLQYDIVK</sequence>
<keyword evidence="1" id="KW-0472">Membrane</keyword>
<dbReference type="AlphaFoldDB" id="A0A0K2XN60"/>
<dbReference type="Proteomes" id="UP000046090">
    <property type="component" value="Unassembled WGS sequence"/>
</dbReference>
<evidence type="ECO:0000256" key="1">
    <source>
        <dbReference type="SAM" id="Phobius"/>
    </source>
</evidence>
<evidence type="ECO:0000313" key="3">
    <source>
        <dbReference type="Proteomes" id="UP000046090"/>
    </source>
</evidence>
<feature type="transmembrane region" description="Helical" evidence="1">
    <location>
        <begin position="12"/>
        <end position="31"/>
    </location>
</feature>
<proteinExistence type="predicted"/>
<keyword evidence="1" id="KW-1133">Transmembrane helix</keyword>
<accession>A0A0K2XN60</accession>
<organism evidence="2 3">
    <name type="scientific">Helicobacter heilmannii</name>
    <dbReference type="NCBI Taxonomy" id="35817"/>
    <lineage>
        <taxon>Bacteria</taxon>
        <taxon>Pseudomonadati</taxon>
        <taxon>Campylobacterota</taxon>
        <taxon>Epsilonproteobacteria</taxon>
        <taxon>Campylobacterales</taxon>
        <taxon>Helicobacteraceae</taxon>
        <taxon>Helicobacter</taxon>
    </lineage>
</organism>
<evidence type="ECO:0000313" key="2">
    <source>
        <dbReference type="EMBL" id="CRI34421.1"/>
    </source>
</evidence>
<keyword evidence="3" id="KW-1185">Reference proteome</keyword>
<name>A0A0K2XN60_HELHE</name>